<reference evidence="19" key="1">
    <citation type="submission" date="2019-10" db="EMBL/GenBank/DDBJ databases">
        <authorList>
            <consortium name="DOE Joint Genome Institute"/>
            <person name="Kuo A."/>
            <person name="Miyauchi S."/>
            <person name="Kiss E."/>
            <person name="Drula E."/>
            <person name="Kohler A."/>
            <person name="Sanchez-Garcia M."/>
            <person name="Andreopoulos B."/>
            <person name="Barry K.W."/>
            <person name="Bonito G."/>
            <person name="Buee M."/>
            <person name="Carver A."/>
            <person name="Chen C."/>
            <person name="Cichocki N."/>
            <person name="Clum A."/>
            <person name="Culley D."/>
            <person name="Crous P.W."/>
            <person name="Fauchery L."/>
            <person name="Girlanda M."/>
            <person name="Hayes R."/>
            <person name="Keri Z."/>
            <person name="LaButti K."/>
            <person name="Lipzen A."/>
            <person name="Lombard V."/>
            <person name="Magnuson J."/>
            <person name="Maillard F."/>
            <person name="Morin E."/>
            <person name="Murat C."/>
            <person name="Nolan M."/>
            <person name="Ohm R."/>
            <person name="Pangilinan J."/>
            <person name="Pereira M."/>
            <person name="Perotto S."/>
            <person name="Peter M."/>
            <person name="Riley R."/>
            <person name="Sitrit Y."/>
            <person name="Stielow B."/>
            <person name="Szollosi G."/>
            <person name="Zifcakova L."/>
            <person name="Stursova M."/>
            <person name="Spatafora J.W."/>
            <person name="Tedersoo L."/>
            <person name="Vaario L.-M."/>
            <person name="Yamada A."/>
            <person name="Yan M."/>
            <person name="Wang P."/>
            <person name="Xu J."/>
            <person name="Bruns T."/>
            <person name="Baldrian P."/>
            <person name="Vilgalys R."/>
            <person name="Henrissat B."/>
            <person name="Grigoriev I.V."/>
            <person name="Hibbett D."/>
            <person name="Nagy L.G."/>
            <person name="Martin F.M."/>
        </authorList>
    </citation>
    <scope>NUCLEOTIDE SEQUENCE</scope>
    <source>
        <strain evidence="19">Prilba</strain>
    </source>
</reference>
<keyword evidence="4" id="KW-0109">Calcium transport</keyword>
<evidence type="ECO:0000256" key="1">
    <source>
        <dbReference type="ARBA" id="ARBA00004651"/>
    </source>
</evidence>
<gene>
    <name evidence="19" type="ORF">DFH94DRAFT_821873</name>
</gene>
<keyword evidence="9 17" id="KW-1133">Transmembrane helix</keyword>
<feature type="transmembrane region" description="Helical" evidence="17">
    <location>
        <begin position="808"/>
        <end position="832"/>
    </location>
</feature>
<dbReference type="GO" id="GO:0098703">
    <property type="term" value="P:calcium ion import across plasma membrane"/>
    <property type="evidence" value="ECO:0007669"/>
    <property type="project" value="TreeGrafter"/>
</dbReference>
<feature type="transmembrane region" description="Helical" evidence="17">
    <location>
        <begin position="1428"/>
        <end position="1448"/>
    </location>
</feature>
<feature type="transmembrane region" description="Helical" evidence="17">
    <location>
        <begin position="343"/>
        <end position="361"/>
    </location>
</feature>
<keyword evidence="7" id="KW-0106">Calcium</keyword>
<evidence type="ECO:0000256" key="3">
    <source>
        <dbReference type="ARBA" id="ARBA00022475"/>
    </source>
</evidence>
<dbReference type="PANTHER" id="PTHR45628">
    <property type="entry name" value="VOLTAGE-DEPENDENT CALCIUM CHANNEL TYPE A SUBUNIT ALPHA-1"/>
    <property type="match status" value="1"/>
</dbReference>
<dbReference type="PANTHER" id="PTHR45628:SF7">
    <property type="entry name" value="VOLTAGE-DEPENDENT CALCIUM CHANNEL TYPE A SUBUNIT ALPHA-1"/>
    <property type="match status" value="1"/>
</dbReference>
<evidence type="ECO:0000256" key="2">
    <source>
        <dbReference type="ARBA" id="ARBA00022448"/>
    </source>
</evidence>
<comment type="subcellular location">
    <subcellularLocation>
        <location evidence="1">Cell membrane</location>
        <topology evidence="1">Multi-pass membrane protein</topology>
    </subcellularLocation>
</comment>
<feature type="transmembrane region" description="Helical" evidence="17">
    <location>
        <begin position="739"/>
        <end position="761"/>
    </location>
</feature>
<evidence type="ECO:0000256" key="7">
    <source>
        <dbReference type="ARBA" id="ARBA00022837"/>
    </source>
</evidence>
<evidence type="ECO:0000259" key="18">
    <source>
        <dbReference type="Pfam" id="PF00520"/>
    </source>
</evidence>
<dbReference type="InterPro" id="IPR050599">
    <property type="entry name" value="VDCC_alpha-1_subunit"/>
</dbReference>
<evidence type="ECO:0000313" key="20">
    <source>
        <dbReference type="Proteomes" id="UP000759537"/>
    </source>
</evidence>
<organism evidence="19 20">
    <name type="scientific">Russula ochroleuca</name>
    <dbReference type="NCBI Taxonomy" id="152965"/>
    <lineage>
        <taxon>Eukaryota</taxon>
        <taxon>Fungi</taxon>
        <taxon>Dikarya</taxon>
        <taxon>Basidiomycota</taxon>
        <taxon>Agaricomycotina</taxon>
        <taxon>Agaricomycetes</taxon>
        <taxon>Russulales</taxon>
        <taxon>Russulaceae</taxon>
        <taxon>Russula</taxon>
    </lineage>
</organism>
<protein>
    <recommendedName>
        <fullName evidence="15">Calcium-channel protein CCH1</fullName>
    </recommendedName>
</protein>
<feature type="transmembrane region" description="Helical" evidence="17">
    <location>
        <begin position="1136"/>
        <end position="1160"/>
    </location>
</feature>
<sequence length="1982" mass="223181">QRYTASLSPSPIQRSGTAIKRLSQGLRRVSWRVVNFAGAGLDDHIRLSDGDEVNATGDGRRRPSTDNDEGEDDRSVEPFADLGRKVSPLRGRTLGLFGPTSRVRQAMYDFLIFPCVSTEPLILCSILLYAVLLTIQTSRTLTLSSSSATPPAVVGYFQTWEDYIIFGLFVFFSFESFARICVSGLILDPEVPIRAVLDNHHHPPHHFPSISASIAHPVPSTSTTHLNRRGTVLHRLRSFYGNVTRPFALSPNTPARHGFSSSSLGATTPAAASSVTLVGPAPPTRKRTDTTATLLEKVPPSSSIPRQQQQQQEKEALILPFQFSINLARHVTRRNLPYLRHSWTRTDAVSVIAFWITFVLAQTGVEHSAKHHIGVFRALSVLRTARLLSITSGTTTIMHSLKTARPLLVSVAYFVLFAMALFSIIGVQSFNGSYRRSCYLEPVLGEAETQLTQVCGGYIDPGTLSVMPYITQDGRNVTVKGYICPLGQVCKEGSNPQSNIESFDTIYYSALQVFVVASANGWSPLMYNMIDAEFFLSCFFFITCLVVLNFWLINLFVAVITNTFSAIRTETRSSAFSAAPIQAIVDEQDEAWAARADVRRRKARRNTVREVYENIRWCWVALALASLVLQATRGVNISPTHEQILNIAELVITIAFDIEIVLRFVANLPDWRGFFVQGNNYLDLVLAIGSTIIQIPVVHRSPAYPWLTIFQLARFYRVILEIPRMRPLLLSVFANLRGLVNMVLFLMIVNYLAALFVAQILRGDMQSSLAMNFGEIFTSFLAVYQVFSSENWTNVLYSSATAEVPLGQAVVVILFFVGWFFFANFIVLQMFIAVINENFDIAEEAKRGQQANHYFQSTQGPEKTWAPWIHRLNPYRWLKPSPRAIVVENLPSNLVLPMQKALVQDYSLPMPERRPTRVRSRVNRKPVRHFMNKSLNILQRLFIGDTQSNDVPLANLRHVRKNSDSHQNTTSEGTETDRDLLASINNEAAAAAAGDDALDERKAIKADFIRNHPTFDRTFWVLSQKNPLRKFCQMLVRPAGGERIYGVRLSTIAHTIFQFVLLVAVVGGIVVESIATPLYRRDFYAKHGPVRGSWFDIAESVFGLTLVVEFIIKIIADGFLFTPNAYVRSIWNVLDFFIMAGIVVNVVTGLVFVGGLSRFTRSLKALRALKLITLIEKMRSTFESLIISGITRILDAAMLAMLYMIPYAVWGLNIFAGLTNECNDSNASGSSDCINEYHNSVVTSSSGNPALMFPVPRVWANPSPSTTFSFDSFKASLLILFEIVSLEGWVDVMGVVTSITGPNLQPQTNAAQVNAIFFVVYNLLGGVVILTLFVSIIIGNFRAKTGTALLTQSQREWIDLQKLLRRQRPSKRPRRRPTWAFRAWCFDRAVHKHGWWARMMTLLFTIHIFALMTQTFAPQPVADDFRNYFFLFITVMYVVDIHVRFYGLGWRSFRANGWNIFDVVVASGSLLTNISVRVGASGYVIDQLRKLFLVSIAFKLVQRMNNLNKLFKTALSSLPVIFSLLSLWLVLFMFFGILFVEVFSLTKWNTAEARNQNYSTMGTALVMLAFMTTGEGWNQYMHDFTIKYPRCTISSLDGHESDCGSVGWAYTLFIAWNILSMYIFVNMFTGLVVENFSYVYQTTGGAKSVTREEMRAFKKVWAEFANPKTELLERAQLVPFFGKLGGIFEVRIYPADFSVRNILASCRDATDPDLKWRPGTRSSHGLDLRLLSVAISRIDYEDIRRRRRLFSRLYHEAIITHQHKKGVSFTDMLLLLAHHKLIVDHEALGLKELVIRTGTNKLVNDLVDLDRVRSLLDRISERRRFLARRQEAREGSATPEHDVPEIVVVEDIPSTPPPPVSSRDITSAIRRLSAGTTMTSWTEPETPTRRDRFELSDLQVTHANGGGSGAGSSRGLRRDRRLSDMSAVSADLGLRYTRDLSMFRDSPFLSEDYDQDTLASMQNSSWGAMMLEAEEEEQKQKQ</sequence>
<dbReference type="GO" id="GO:0008331">
    <property type="term" value="F:high voltage-gated calcium channel activity"/>
    <property type="evidence" value="ECO:0007669"/>
    <property type="project" value="TreeGrafter"/>
</dbReference>
<dbReference type="SUPFAM" id="SSF81324">
    <property type="entry name" value="Voltage-gated potassium channels"/>
    <property type="match status" value="4"/>
</dbReference>
<evidence type="ECO:0000256" key="9">
    <source>
        <dbReference type="ARBA" id="ARBA00022989"/>
    </source>
</evidence>
<evidence type="ECO:0000256" key="16">
    <source>
        <dbReference type="SAM" id="MobiDB-lite"/>
    </source>
</evidence>
<dbReference type="EMBL" id="WHVB01000047">
    <property type="protein sequence ID" value="KAF8465445.1"/>
    <property type="molecule type" value="Genomic_DNA"/>
</dbReference>
<evidence type="ECO:0000256" key="8">
    <source>
        <dbReference type="ARBA" id="ARBA00022882"/>
    </source>
</evidence>
<feature type="transmembrane region" description="Helical" evidence="17">
    <location>
        <begin position="505"/>
        <end position="522"/>
    </location>
</feature>
<keyword evidence="2" id="KW-0813">Transport</keyword>
<dbReference type="Pfam" id="PF00520">
    <property type="entry name" value="Ion_trans"/>
    <property type="match status" value="4"/>
</dbReference>
<evidence type="ECO:0000256" key="17">
    <source>
        <dbReference type="SAM" id="Phobius"/>
    </source>
</evidence>
<feature type="domain" description="Ion transport" evidence="18">
    <location>
        <begin position="1394"/>
        <end position="1643"/>
    </location>
</feature>
<feature type="region of interest" description="Disordered" evidence="16">
    <location>
        <begin position="48"/>
        <end position="77"/>
    </location>
</feature>
<keyword evidence="5" id="KW-0107">Calcium channel</keyword>
<feature type="domain" description="Ion transport" evidence="18">
    <location>
        <begin position="617"/>
        <end position="844"/>
    </location>
</feature>
<reference evidence="19" key="2">
    <citation type="journal article" date="2020" name="Nat. Commun.">
        <title>Large-scale genome sequencing of mycorrhizal fungi provides insights into the early evolution of symbiotic traits.</title>
        <authorList>
            <person name="Miyauchi S."/>
            <person name="Kiss E."/>
            <person name="Kuo A."/>
            <person name="Drula E."/>
            <person name="Kohler A."/>
            <person name="Sanchez-Garcia M."/>
            <person name="Morin E."/>
            <person name="Andreopoulos B."/>
            <person name="Barry K.W."/>
            <person name="Bonito G."/>
            <person name="Buee M."/>
            <person name="Carver A."/>
            <person name="Chen C."/>
            <person name="Cichocki N."/>
            <person name="Clum A."/>
            <person name="Culley D."/>
            <person name="Crous P.W."/>
            <person name="Fauchery L."/>
            <person name="Girlanda M."/>
            <person name="Hayes R.D."/>
            <person name="Keri Z."/>
            <person name="LaButti K."/>
            <person name="Lipzen A."/>
            <person name="Lombard V."/>
            <person name="Magnuson J."/>
            <person name="Maillard F."/>
            <person name="Murat C."/>
            <person name="Nolan M."/>
            <person name="Ohm R.A."/>
            <person name="Pangilinan J."/>
            <person name="Pereira M.F."/>
            <person name="Perotto S."/>
            <person name="Peter M."/>
            <person name="Pfister S."/>
            <person name="Riley R."/>
            <person name="Sitrit Y."/>
            <person name="Stielow J.B."/>
            <person name="Szollosi G."/>
            <person name="Zifcakova L."/>
            <person name="Stursova M."/>
            <person name="Spatafora J.W."/>
            <person name="Tedersoo L."/>
            <person name="Vaario L.M."/>
            <person name="Yamada A."/>
            <person name="Yan M."/>
            <person name="Wang P."/>
            <person name="Xu J."/>
            <person name="Bruns T."/>
            <person name="Baldrian P."/>
            <person name="Vilgalys R."/>
            <person name="Dunand C."/>
            <person name="Henrissat B."/>
            <person name="Grigoriev I.V."/>
            <person name="Hibbett D."/>
            <person name="Nagy L.G."/>
            <person name="Martin F.M."/>
        </authorList>
    </citation>
    <scope>NUCLEOTIDE SEQUENCE</scope>
    <source>
        <strain evidence="19">Prilba</strain>
    </source>
</reference>
<evidence type="ECO:0000313" key="19">
    <source>
        <dbReference type="EMBL" id="KAF8465445.1"/>
    </source>
</evidence>
<evidence type="ECO:0000256" key="10">
    <source>
        <dbReference type="ARBA" id="ARBA00023065"/>
    </source>
</evidence>
<feature type="domain" description="Ion transport" evidence="18">
    <location>
        <begin position="1056"/>
        <end position="1343"/>
    </location>
</feature>
<keyword evidence="20" id="KW-1185">Reference proteome</keyword>
<feature type="transmembrane region" description="Helical" evidence="17">
    <location>
        <begin position="1520"/>
        <end position="1545"/>
    </location>
</feature>
<feature type="transmembrane region" description="Helical" evidence="17">
    <location>
        <begin position="1097"/>
        <end position="1116"/>
    </location>
</feature>
<feature type="transmembrane region" description="Helical" evidence="17">
    <location>
        <begin position="110"/>
        <end position="135"/>
    </location>
</feature>
<evidence type="ECO:0000256" key="15">
    <source>
        <dbReference type="ARBA" id="ARBA00067459"/>
    </source>
</evidence>
<evidence type="ECO:0000256" key="5">
    <source>
        <dbReference type="ARBA" id="ARBA00022673"/>
    </source>
</evidence>
<keyword evidence="12" id="KW-0325">Glycoprotein</keyword>
<keyword evidence="13" id="KW-0407">Ion channel</keyword>
<keyword evidence="6 17" id="KW-0812">Transmembrane</keyword>
<keyword evidence="8" id="KW-0851">Voltage-gated channel</keyword>
<comment type="similarity">
    <text evidence="14">Belongs to the calcium channel alpha-1 subunit (TC 1.A.1.11) family.</text>
</comment>
<evidence type="ECO:0000256" key="12">
    <source>
        <dbReference type="ARBA" id="ARBA00023180"/>
    </source>
</evidence>
<keyword evidence="11 17" id="KW-0472">Membrane</keyword>
<accession>A0A9P5JVI1</accession>
<feature type="transmembrane region" description="Helical" evidence="17">
    <location>
        <begin position="534"/>
        <end position="560"/>
    </location>
</feature>
<feature type="transmembrane region" description="Helical" evidence="17">
    <location>
        <begin position="1395"/>
        <end position="1416"/>
    </location>
</feature>
<feature type="transmembrane region" description="Helical" evidence="17">
    <location>
        <begin position="163"/>
        <end position="187"/>
    </location>
</feature>
<feature type="non-terminal residue" evidence="19">
    <location>
        <position position="1"/>
    </location>
</feature>
<dbReference type="Proteomes" id="UP000759537">
    <property type="component" value="Unassembled WGS sequence"/>
</dbReference>
<dbReference type="InterPro" id="IPR005821">
    <property type="entry name" value="Ion_trans_dom"/>
</dbReference>
<feature type="transmembrane region" description="Helical" evidence="17">
    <location>
        <begin position="1608"/>
        <end position="1633"/>
    </location>
</feature>
<feature type="region of interest" description="Disordered" evidence="16">
    <location>
        <begin position="1900"/>
        <end position="1919"/>
    </location>
</feature>
<proteinExistence type="inferred from homology"/>
<evidence type="ECO:0000256" key="4">
    <source>
        <dbReference type="ARBA" id="ARBA00022568"/>
    </source>
</evidence>
<evidence type="ECO:0000256" key="14">
    <source>
        <dbReference type="ARBA" id="ARBA00061395"/>
    </source>
</evidence>
<dbReference type="OrthoDB" id="416585at2759"/>
<feature type="transmembrane region" description="Helical" evidence="17">
    <location>
        <begin position="767"/>
        <end position="787"/>
    </location>
</feature>
<feature type="transmembrane region" description="Helical" evidence="17">
    <location>
        <begin position="407"/>
        <end position="427"/>
    </location>
</feature>
<feature type="domain" description="Ion transport" evidence="18">
    <location>
        <begin position="329"/>
        <end position="571"/>
    </location>
</feature>
<dbReference type="Gene3D" id="1.10.287.70">
    <property type="match status" value="4"/>
</dbReference>
<evidence type="ECO:0000256" key="11">
    <source>
        <dbReference type="ARBA" id="ARBA00023136"/>
    </source>
</evidence>
<dbReference type="FunFam" id="1.10.287.70:FF:000093">
    <property type="entry name" value="Calcium channel subunit Cch1"/>
    <property type="match status" value="1"/>
</dbReference>
<feature type="transmembrane region" description="Helical" evidence="17">
    <location>
        <begin position="1056"/>
        <end position="1076"/>
    </location>
</feature>
<keyword evidence="10" id="KW-0406">Ion transport</keyword>
<feature type="transmembrane region" description="Helical" evidence="17">
    <location>
        <begin position="1460"/>
        <end position="1485"/>
    </location>
</feature>
<dbReference type="InterPro" id="IPR027359">
    <property type="entry name" value="Volt_channel_dom_sf"/>
</dbReference>
<evidence type="ECO:0000256" key="6">
    <source>
        <dbReference type="ARBA" id="ARBA00022692"/>
    </source>
</evidence>
<comment type="caution">
    <text evidence="19">The sequence shown here is derived from an EMBL/GenBank/DDBJ whole genome shotgun (WGS) entry which is preliminary data.</text>
</comment>
<name>A0A9P5JVI1_9AGAM</name>
<keyword evidence="3" id="KW-1003">Cell membrane</keyword>
<dbReference type="GO" id="GO:0005891">
    <property type="term" value="C:voltage-gated calcium channel complex"/>
    <property type="evidence" value="ECO:0007669"/>
    <property type="project" value="TreeGrafter"/>
</dbReference>
<feature type="transmembrane region" description="Helical" evidence="17">
    <location>
        <begin position="1315"/>
        <end position="1338"/>
    </location>
</feature>
<dbReference type="Gene3D" id="1.20.120.350">
    <property type="entry name" value="Voltage-gated potassium channels. Chain C"/>
    <property type="match status" value="3"/>
</dbReference>
<evidence type="ECO:0000256" key="13">
    <source>
        <dbReference type="ARBA" id="ARBA00023303"/>
    </source>
</evidence>